<gene>
    <name evidence="3" type="ORF">GJ700_03870</name>
</gene>
<evidence type="ECO:0000313" key="3">
    <source>
        <dbReference type="EMBL" id="MRV70856.1"/>
    </source>
</evidence>
<dbReference type="Gene3D" id="3.40.50.850">
    <property type="entry name" value="Isochorismatase-like"/>
    <property type="match status" value="1"/>
</dbReference>
<protein>
    <submittedName>
        <fullName evidence="3">Isochorismatase family protein</fullName>
    </submittedName>
</protein>
<feature type="domain" description="Isochorismatase-like" evidence="2">
    <location>
        <begin position="23"/>
        <end position="174"/>
    </location>
</feature>
<evidence type="ECO:0000259" key="2">
    <source>
        <dbReference type="Pfam" id="PF00857"/>
    </source>
</evidence>
<dbReference type="Proteomes" id="UP000446768">
    <property type="component" value="Unassembled WGS sequence"/>
</dbReference>
<accession>A0A7X2IJA1</accession>
<evidence type="ECO:0000256" key="1">
    <source>
        <dbReference type="ARBA" id="ARBA00022801"/>
    </source>
</evidence>
<dbReference type="PANTHER" id="PTHR43540:SF15">
    <property type="entry name" value="BLR5631 PROTEIN"/>
    <property type="match status" value="1"/>
</dbReference>
<organism evidence="3 4">
    <name type="scientific">Pseudoduganella rivuli</name>
    <dbReference type="NCBI Taxonomy" id="2666085"/>
    <lineage>
        <taxon>Bacteria</taxon>
        <taxon>Pseudomonadati</taxon>
        <taxon>Pseudomonadota</taxon>
        <taxon>Betaproteobacteria</taxon>
        <taxon>Burkholderiales</taxon>
        <taxon>Oxalobacteraceae</taxon>
        <taxon>Telluria group</taxon>
        <taxon>Pseudoduganella</taxon>
    </lineage>
</organism>
<dbReference type="InterPro" id="IPR050272">
    <property type="entry name" value="Isochorismatase-like_hydrls"/>
</dbReference>
<dbReference type="Pfam" id="PF00857">
    <property type="entry name" value="Isochorismatase"/>
    <property type="match status" value="1"/>
</dbReference>
<keyword evidence="4" id="KW-1185">Reference proteome</keyword>
<proteinExistence type="predicted"/>
<dbReference type="AlphaFoldDB" id="A0A7X2IJA1"/>
<dbReference type="PANTHER" id="PTHR43540">
    <property type="entry name" value="PEROXYUREIDOACRYLATE/UREIDOACRYLATE AMIDOHYDROLASE-RELATED"/>
    <property type="match status" value="1"/>
</dbReference>
<dbReference type="SUPFAM" id="SSF52499">
    <property type="entry name" value="Isochorismatase-like hydrolases"/>
    <property type="match status" value="1"/>
</dbReference>
<dbReference type="RefSeq" id="WP_154371332.1">
    <property type="nucleotide sequence ID" value="NZ_WKJJ01000002.1"/>
</dbReference>
<dbReference type="CDD" id="cd01014">
    <property type="entry name" value="nicotinamidase_related"/>
    <property type="match status" value="1"/>
</dbReference>
<comment type="caution">
    <text evidence="3">The sequence shown here is derived from an EMBL/GenBank/DDBJ whole genome shotgun (WGS) entry which is preliminary data.</text>
</comment>
<dbReference type="EMBL" id="WKJJ01000002">
    <property type="protein sequence ID" value="MRV70856.1"/>
    <property type="molecule type" value="Genomic_DNA"/>
</dbReference>
<keyword evidence="1" id="KW-0378">Hydrolase</keyword>
<reference evidence="3 4" key="1">
    <citation type="submission" date="2019-11" db="EMBL/GenBank/DDBJ databases">
        <title>Novel species isolated from a subtropical stream in China.</title>
        <authorList>
            <person name="Lu H."/>
        </authorList>
    </citation>
    <scope>NUCLEOTIDE SEQUENCE [LARGE SCALE GENOMIC DNA]</scope>
    <source>
        <strain evidence="3 4">FT92W</strain>
    </source>
</reference>
<dbReference type="InterPro" id="IPR000868">
    <property type="entry name" value="Isochorismatase-like_dom"/>
</dbReference>
<dbReference type="InterPro" id="IPR036380">
    <property type="entry name" value="Isochorismatase-like_sf"/>
</dbReference>
<evidence type="ECO:0000313" key="4">
    <source>
        <dbReference type="Proteomes" id="UP000446768"/>
    </source>
</evidence>
<sequence>MSHPTIRTLAGATAPTTIDGARTALLVIDFQNEYFTGKMPIPDGLNALRNTRKLIAHADRHNIPVFHIQHVTPAGSPVFADGSDSAQQHSELQPAPHHAVLQKSTVSVFQSTDLDAHLKAAGVQHLLITGLMTHACVAGAARDAVPLGYSVLVASDACATRDLDTQDGAVLPHATLHRASLATIDDTFGDILATEDVLRLPVANCKQAHQL</sequence>
<name>A0A7X2IJA1_9BURK</name>
<dbReference type="GO" id="GO:0016787">
    <property type="term" value="F:hydrolase activity"/>
    <property type="evidence" value="ECO:0007669"/>
    <property type="project" value="UniProtKB-KW"/>
</dbReference>